<evidence type="ECO:0000313" key="2">
    <source>
        <dbReference type="EMBL" id="CAB4026815.1"/>
    </source>
</evidence>
<dbReference type="AlphaFoldDB" id="A0A6S7J4A6"/>
<sequence length="133" mass="15351">QGVEKNNDVARSIVLRKSNKWDSTGDVLRFESRQWLLKNREREPREYNKRNLEYWNNEIKKKHCGPAQQCRAQPQDIGENTCNPSTSGPIQTPPLNIAKMTVPQLKHQLKQKGIKGISKKSKQELVDMLTSII</sequence>
<dbReference type="EMBL" id="CACRXK020014419">
    <property type="protein sequence ID" value="CAB4026815.1"/>
    <property type="molecule type" value="Genomic_DNA"/>
</dbReference>
<evidence type="ECO:0000256" key="1">
    <source>
        <dbReference type="SAM" id="MobiDB-lite"/>
    </source>
</evidence>
<dbReference type="Gene3D" id="1.10.720.30">
    <property type="entry name" value="SAP domain"/>
    <property type="match status" value="1"/>
</dbReference>
<gene>
    <name evidence="2" type="ORF">PACLA_8A052909</name>
</gene>
<accession>A0A6S7J4A6</accession>
<protein>
    <submittedName>
        <fullName evidence="2">Uncharacterized protein</fullName>
    </submittedName>
</protein>
<reference evidence="2" key="1">
    <citation type="submission" date="2020-04" db="EMBL/GenBank/DDBJ databases">
        <authorList>
            <person name="Alioto T."/>
            <person name="Alioto T."/>
            <person name="Gomez Garrido J."/>
        </authorList>
    </citation>
    <scope>NUCLEOTIDE SEQUENCE</scope>
    <source>
        <strain evidence="2">A484AB</strain>
    </source>
</reference>
<organism evidence="2 3">
    <name type="scientific">Paramuricea clavata</name>
    <name type="common">Red gorgonian</name>
    <name type="synonym">Violescent sea-whip</name>
    <dbReference type="NCBI Taxonomy" id="317549"/>
    <lineage>
        <taxon>Eukaryota</taxon>
        <taxon>Metazoa</taxon>
        <taxon>Cnidaria</taxon>
        <taxon>Anthozoa</taxon>
        <taxon>Octocorallia</taxon>
        <taxon>Malacalcyonacea</taxon>
        <taxon>Plexauridae</taxon>
        <taxon>Paramuricea</taxon>
    </lineage>
</organism>
<name>A0A6S7J4A6_PARCT</name>
<dbReference type="InterPro" id="IPR036361">
    <property type="entry name" value="SAP_dom_sf"/>
</dbReference>
<feature type="compositionally biased region" description="Polar residues" evidence="1">
    <location>
        <begin position="78"/>
        <end position="94"/>
    </location>
</feature>
<evidence type="ECO:0000313" key="3">
    <source>
        <dbReference type="Proteomes" id="UP001152795"/>
    </source>
</evidence>
<feature type="region of interest" description="Disordered" evidence="1">
    <location>
        <begin position="74"/>
        <end position="94"/>
    </location>
</feature>
<proteinExistence type="predicted"/>
<comment type="caution">
    <text evidence="2">The sequence shown here is derived from an EMBL/GenBank/DDBJ whole genome shotgun (WGS) entry which is preliminary data.</text>
</comment>
<dbReference type="Proteomes" id="UP001152795">
    <property type="component" value="Unassembled WGS sequence"/>
</dbReference>
<feature type="non-terminal residue" evidence="2">
    <location>
        <position position="1"/>
    </location>
</feature>
<keyword evidence="3" id="KW-1185">Reference proteome</keyword>